<keyword evidence="4" id="KW-0479">Metal-binding</keyword>
<keyword evidence="3 10" id="KW-0812">Transmembrane</keyword>
<dbReference type="GO" id="GO:0020037">
    <property type="term" value="F:heme binding"/>
    <property type="evidence" value="ECO:0007669"/>
    <property type="project" value="InterPro"/>
</dbReference>
<name>A0A5A7QLD7_STRAF</name>
<keyword evidence="5" id="KW-0201">Cytochrome c-type biogenesis</keyword>
<dbReference type="Pfam" id="PF03100">
    <property type="entry name" value="CcmE"/>
    <property type="match status" value="1"/>
</dbReference>
<evidence type="ECO:0000256" key="1">
    <source>
        <dbReference type="ARBA" id="ARBA00004370"/>
    </source>
</evidence>
<dbReference type="OrthoDB" id="1886868at2759"/>
<comment type="caution">
    <text evidence="11">The sequence shown here is derived from an EMBL/GenBank/DDBJ whole genome shotgun (WGS) entry which is preliminary data.</text>
</comment>
<dbReference type="EMBL" id="BKCP01007404">
    <property type="protein sequence ID" value="GER46059.1"/>
    <property type="molecule type" value="Genomic_DNA"/>
</dbReference>
<dbReference type="GO" id="GO:0017004">
    <property type="term" value="P:cytochrome complex assembly"/>
    <property type="evidence" value="ECO:0007669"/>
    <property type="project" value="UniProtKB-KW"/>
</dbReference>
<dbReference type="HAMAP" id="MF_01959">
    <property type="entry name" value="CcmE"/>
    <property type="match status" value="1"/>
</dbReference>
<evidence type="ECO:0000256" key="6">
    <source>
        <dbReference type="ARBA" id="ARBA00022989"/>
    </source>
</evidence>
<keyword evidence="6 10" id="KW-1133">Transmembrane helix</keyword>
<accession>A0A5A7QLD7</accession>
<dbReference type="InterPro" id="IPR036127">
    <property type="entry name" value="CcmE-like_sf"/>
</dbReference>
<dbReference type="GO" id="GO:0017003">
    <property type="term" value="P:protein-heme linkage"/>
    <property type="evidence" value="ECO:0007669"/>
    <property type="project" value="InterPro"/>
</dbReference>
<evidence type="ECO:0000256" key="2">
    <source>
        <dbReference type="ARBA" id="ARBA00022617"/>
    </source>
</evidence>
<proteinExistence type="inferred from homology"/>
<evidence type="ECO:0000256" key="7">
    <source>
        <dbReference type="ARBA" id="ARBA00023004"/>
    </source>
</evidence>
<evidence type="ECO:0000256" key="3">
    <source>
        <dbReference type="ARBA" id="ARBA00022692"/>
    </source>
</evidence>
<dbReference type="InterPro" id="IPR004329">
    <property type="entry name" value="CcmE"/>
</dbReference>
<evidence type="ECO:0000256" key="8">
    <source>
        <dbReference type="ARBA" id="ARBA00023136"/>
    </source>
</evidence>
<evidence type="ECO:0000256" key="9">
    <source>
        <dbReference type="SAM" id="MobiDB-lite"/>
    </source>
</evidence>
<dbReference type="Proteomes" id="UP000325081">
    <property type="component" value="Unassembled WGS sequence"/>
</dbReference>
<evidence type="ECO:0000256" key="10">
    <source>
        <dbReference type="SAM" id="Phobius"/>
    </source>
</evidence>
<reference evidence="12" key="1">
    <citation type="journal article" date="2019" name="Curr. Biol.">
        <title>Genome Sequence of Striga asiatica Provides Insight into the Evolution of Plant Parasitism.</title>
        <authorList>
            <person name="Yoshida S."/>
            <person name="Kim S."/>
            <person name="Wafula E.K."/>
            <person name="Tanskanen J."/>
            <person name="Kim Y.M."/>
            <person name="Honaas L."/>
            <person name="Yang Z."/>
            <person name="Spallek T."/>
            <person name="Conn C.E."/>
            <person name="Ichihashi Y."/>
            <person name="Cheong K."/>
            <person name="Cui S."/>
            <person name="Der J.P."/>
            <person name="Gundlach H."/>
            <person name="Jiao Y."/>
            <person name="Hori C."/>
            <person name="Ishida J.K."/>
            <person name="Kasahara H."/>
            <person name="Kiba T."/>
            <person name="Kim M.S."/>
            <person name="Koo N."/>
            <person name="Laohavisit A."/>
            <person name="Lee Y.H."/>
            <person name="Lumba S."/>
            <person name="McCourt P."/>
            <person name="Mortimer J.C."/>
            <person name="Mutuku J.M."/>
            <person name="Nomura T."/>
            <person name="Sasaki-Sekimoto Y."/>
            <person name="Seto Y."/>
            <person name="Wang Y."/>
            <person name="Wakatake T."/>
            <person name="Sakakibara H."/>
            <person name="Demura T."/>
            <person name="Yamaguchi S."/>
            <person name="Yoneyama K."/>
            <person name="Manabe R.I."/>
            <person name="Nelson D.C."/>
            <person name="Schulman A.H."/>
            <person name="Timko M.P."/>
            <person name="dePamphilis C.W."/>
            <person name="Choi D."/>
            <person name="Shirasu K."/>
        </authorList>
    </citation>
    <scope>NUCLEOTIDE SEQUENCE [LARGE SCALE GENOMIC DNA]</scope>
    <source>
        <strain evidence="12">cv. UVA1</strain>
    </source>
</reference>
<gene>
    <name evidence="11" type="ORF">STAS_23062</name>
</gene>
<keyword evidence="2" id="KW-0349">Heme</keyword>
<evidence type="ECO:0000256" key="5">
    <source>
        <dbReference type="ARBA" id="ARBA00022748"/>
    </source>
</evidence>
<sequence length="274" mass="30865">MAARFSSRFLRRYLLRHHFTSASAVITVPKSHPFERTVLSCHRSPSFTHPQHPFLRFLSTRSPRPTRSKPDVGARARQMQTRRLWTYAITFSCIAGFIVIVINQFQDQLVFYITPTDALQKYNSDPTKSKFRLGGLVLENSYIQIPDSPESQFVITDLITDILVKYDGSLPDLFREGHSAVVEGFIRPVDDGVRKKEEIALSNSSKFGVTEKARSLNCYFAATEVLAKHDEKYMPAEVAAAIEKNKKLLEEKEKNSEEALANAGSSSIPPVAKA</sequence>
<dbReference type="GO" id="GO:0005886">
    <property type="term" value="C:plasma membrane"/>
    <property type="evidence" value="ECO:0007669"/>
    <property type="project" value="InterPro"/>
</dbReference>
<evidence type="ECO:0000313" key="11">
    <source>
        <dbReference type="EMBL" id="GER46059.1"/>
    </source>
</evidence>
<evidence type="ECO:0000256" key="4">
    <source>
        <dbReference type="ARBA" id="ARBA00022723"/>
    </source>
</evidence>
<keyword evidence="7" id="KW-0408">Iron</keyword>
<dbReference type="InterPro" id="IPR012340">
    <property type="entry name" value="NA-bd_OB-fold"/>
</dbReference>
<feature type="transmembrane region" description="Helical" evidence="10">
    <location>
        <begin position="84"/>
        <end position="105"/>
    </location>
</feature>
<dbReference type="SUPFAM" id="SSF82093">
    <property type="entry name" value="Heme chaperone CcmE"/>
    <property type="match status" value="1"/>
</dbReference>
<dbReference type="GO" id="GO:0046872">
    <property type="term" value="F:metal ion binding"/>
    <property type="evidence" value="ECO:0007669"/>
    <property type="project" value="UniProtKB-KW"/>
</dbReference>
<feature type="region of interest" description="Disordered" evidence="9">
    <location>
        <begin position="253"/>
        <end position="274"/>
    </location>
</feature>
<dbReference type="PANTHER" id="PTHR34128:SF2">
    <property type="entry name" value="CYTOCHROME C-TYPE BIOGENESIS PROTEIN CCME HOMOLOG, MITOCHONDRIAL"/>
    <property type="match status" value="1"/>
</dbReference>
<protein>
    <submittedName>
        <fullName evidence="11">Cytochrome c-type biogenesis protein ccmE</fullName>
    </submittedName>
</protein>
<dbReference type="PANTHER" id="PTHR34128">
    <property type="entry name" value="CYTOCHROME C-TYPE BIOGENESIS PROTEIN CCME HOMOLOG, MITOCHONDRIAL"/>
    <property type="match status" value="1"/>
</dbReference>
<keyword evidence="12" id="KW-1185">Reference proteome</keyword>
<comment type="subcellular location">
    <subcellularLocation>
        <location evidence="1">Membrane</location>
    </subcellularLocation>
</comment>
<dbReference type="AlphaFoldDB" id="A0A5A7QLD7"/>
<organism evidence="11 12">
    <name type="scientific">Striga asiatica</name>
    <name type="common">Asiatic witchweed</name>
    <name type="synonym">Buchnera asiatica</name>
    <dbReference type="NCBI Taxonomy" id="4170"/>
    <lineage>
        <taxon>Eukaryota</taxon>
        <taxon>Viridiplantae</taxon>
        <taxon>Streptophyta</taxon>
        <taxon>Embryophyta</taxon>
        <taxon>Tracheophyta</taxon>
        <taxon>Spermatophyta</taxon>
        <taxon>Magnoliopsida</taxon>
        <taxon>eudicotyledons</taxon>
        <taxon>Gunneridae</taxon>
        <taxon>Pentapetalae</taxon>
        <taxon>asterids</taxon>
        <taxon>lamiids</taxon>
        <taxon>Lamiales</taxon>
        <taxon>Orobanchaceae</taxon>
        <taxon>Buchnereae</taxon>
        <taxon>Striga</taxon>
    </lineage>
</organism>
<keyword evidence="8 10" id="KW-0472">Membrane</keyword>
<evidence type="ECO:0000313" key="12">
    <source>
        <dbReference type="Proteomes" id="UP000325081"/>
    </source>
</evidence>
<dbReference type="Gene3D" id="2.40.50.140">
    <property type="entry name" value="Nucleic acid-binding proteins"/>
    <property type="match status" value="1"/>
</dbReference>